<dbReference type="EMBL" id="QETB01000006">
    <property type="protein sequence ID" value="PWF24507.1"/>
    <property type="molecule type" value="Genomic_DNA"/>
</dbReference>
<name>A0A2V1K4N1_9ACTO</name>
<dbReference type="PANTHER" id="PTHR30283:SF4">
    <property type="entry name" value="PEROXIDE STRESS RESISTANCE PROTEIN YAAA"/>
    <property type="match status" value="1"/>
</dbReference>
<dbReference type="OrthoDB" id="3210767at2"/>
<dbReference type="GO" id="GO:0005829">
    <property type="term" value="C:cytosol"/>
    <property type="evidence" value="ECO:0007669"/>
    <property type="project" value="TreeGrafter"/>
</dbReference>
<reference evidence="2" key="1">
    <citation type="submission" date="2018-05" db="EMBL/GenBank/DDBJ databases">
        <authorList>
            <person name="Li Y."/>
        </authorList>
    </citation>
    <scope>NUCLEOTIDE SEQUENCE [LARGE SCALE GENOMIC DNA]</scope>
    <source>
        <strain evidence="2">sk1b4</strain>
    </source>
</reference>
<dbReference type="GO" id="GO:0033194">
    <property type="term" value="P:response to hydroperoxide"/>
    <property type="evidence" value="ECO:0007669"/>
    <property type="project" value="TreeGrafter"/>
</dbReference>
<comment type="caution">
    <text evidence="1">The sequence shown here is derived from an EMBL/GenBank/DDBJ whole genome shotgun (WGS) entry which is preliminary data.</text>
</comment>
<dbReference type="Pfam" id="PF03883">
    <property type="entry name" value="H2O2_YaaD"/>
    <property type="match status" value="1"/>
</dbReference>
<proteinExistence type="predicted"/>
<organism evidence="1 2">
    <name type="scientific">Ancrocorticia populi</name>
    <dbReference type="NCBI Taxonomy" id="2175228"/>
    <lineage>
        <taxon>Bacteria</taxon>
        <taxon>Bacillati</taxon>
        <taxon>Actinomycetota</taxon>
        <taxon>Actinomycetes</taxon>
        <taxon>Actinomycetales</taxon>
        <taxon>Actinomycetaceae</taxon>
        <taxon>Ancrocorticia</taxon>
    </lineage>
</organism>
<evidence type="ECO:0000313" key="1">
    <source>
        <dbReference type="EMBL" id="PWF24507.1"/>
    </source>
</evidence>
<keyword evidence="2" id="KW-1185">Reference proteome</keyword>
<evidence type="ECO:0000313" key="2">
    <source>
        <dbReference type="Proteomes" id="UP000245283"/>
    </source>
</evidence>
<protein>
    <submittedName>
        <fullName evidence="1">Peroxide stress protein YaaA</fullName>
    </submittedName>
</protein>
<sequence length="246" mass="26468">MVAPLPHPIRMDAVHILLPPSEGKSAPVSGPTLDLVSLSYPELTGPREAIARELSAVSARPDSLAILKAGERTLPEVEAQRHLGDLPCAPAYQVYTGVLYEAARLGSDDAVTIFSGLFGATAGTDMIPSYRCSMNVSLPKAGPLKTFWRGQLKDHPVLEAASSGATVDMRSGAYQIWNPPGVWWDVRVRDHTGKVITHMAKHYRGLLTRALLDAKSDEVADVARTLGDVSVEVKGNRHHLTLVPAV</sequence>
<dbReference type="Proteomes" id="UP000245283">
    <property type="component" value="Unassembled WGS sequence"/>
</dbReference>
<dbReference type="PANTHER" id="PTHR30283">
    <property type="entry name" value="PEROXIDE STRESS RESPONSE PROTEIN YAAA"/>
    <property type="match status" value="1"/>
</dbReference>
<gene>
    <name evidence="1" type="ORF">DD236_10745</name>
</gene>
<dbReference type="InterPro" id="IPR005583">
    <property type="entry name" value="YaaA"/>
</dbReference>
<dbReference type="AlphaFoldDB" id="A0A2V1K4N1"/>
<accession>A0A2V1K4N1</accession>